<evidence type="ECO:0000256" key="2">
    <source>
        <dbReference type="ARBA" id="ARBA00023125"/>
    </source>
</evidence>
<dbReference type="InterPro" id="IPR016032">
    <property type="entry name" value="Sig_transdc_resp-reg_C-effctor"/>
</dbReference>
<keyword evidence="5" id="KW-1133">Transmembrane helix</keyword>
<evidence type="ECO:0000256" key="1">
    <source>
        <dbReference type="ARBA" id="ARBA00023015"/>
    </source>
</evidence>
<gene>
    <name evidence="7" type="ORF">KYN89_07955</name>
</gene>
<keyword evidence="3" id="KW-0804">Transcription</keyword>
<protein>
    <submittedName>
        <fullName evidence="7">DUF4019 domain-containing protein</fullName>
    </submittedName>
</protein>
<feature type="region of interest" description="Disordered" evidence="4">
    <location>
        <begin position="72"/>
        <end position="99"/>
    </location>
</feature>
<dbReference type="InterPro" id="IPR025091">
    <property type="entry name" value="DUF4019"/>
</dbReference>
<dbReference type="PANTHER" id="PTHR44688:SF16">
    <property type="entry name" value="DNA-BINDING TRANSCRIPTIONAL ACTIVATOR DEVR_DOSR"/>
    <property type="match status" value="1"/>
</dbReference>
<feature type="domain" description="HTH luxR-type" evidence="6">
    <location>
        <begin position="1"/>
        <end position="66"/>
    </location>
</feature>
<sequence>MQEGLQALTEKEKQALRLMLRGHDAKSIARELDRSVHTVNDRLRAARRKLAVTSSREAARILLEDEGPEILGHNPLGEANTAEGADTFDPSNGRHPGPRAASKLRGWIIGGCLLMSLILALALAAVAADKPPVTDSPPEQVALDHATEEAARAWLAMVDASDWSASFAAAGKQFREQNTVAGWEAASQAARVPLGAVMEREAVGYQSVNAPPRGYRVVQFRSDFANRKGVTESVTLEQEDGGSWRVVGYFIN</sequence>
<dbReference type="InterPro" id="IPR036388">
    <property type="entry name" value="WH-like_DNA-bd_sf"/>
</dbReference>
<keyword evidence="2" id="KW-0238">DNA-binding</keyword>
<evidence type="ECO:0000259" key="6">
    <source>
        <dbReference type="PROSITE" id="PS50043"/>
    </source>
</evidence>
<feature type="transmembrane region" description="Helical" evidence="5">
    <location>
        <begin position="104"/>
        <end position="128"/>
    </location>
</feature>
<dbReference type="Pfam" id="PF00196">
    <property type="entry name" value="GerE"/>
    <property type="match status" value="1"/>
</dbReference>
<dbReference type="InterPro" id="IPR000792">
    <property type="entry name" value="Tscrpt_reg_LuxR_C"/>
</dbReference>
<dbReference type="Gene3D" id="1.10.10.10">
    <property type="entry name" value="Winged helix-like DNA-binding domain superfamily/Winged helix DNA-binding domain"/>
    <property type="match status" value="1"/>
</dbReference>
<dbReference type="Proteomes" id="UP000759298">
    <property type="component" value="Unassembled WGS sequence"/>
</dbReference>
<reference evidence="7 8" key="1">
    <citation type="submission" date="2021-07" db="EMBL/GenBank/DDBJ databases">
        <title>Alteriqipengyuania abyssalis NZ-12B nov, sp.nov isolated from deep sea sponge in pacific ocean.</title>
        <authorList>
            <person name="Tareen S."/>
            <person name="Wink J."/>
        </authorList>
    </citation>
    <scope>NUCLEOTIDE SEQUENCE [LARGE SCALE GENOMIC DNA]</scope>
    <source>
        <strain evidence="7 8">NZ-12B</strain>
    </source>
</reference>
<evidence type="ECO:0000256" key="5">
    <source>
        <dbReference type="SAM" id="Phobius"/>
    </source>
</evidence>
<organism evidence="7 8">
    <name type="scientific">Alteriqipengyuania abyssalis</name>
    <dbReference type="NCBI Taxonomy" id="2860200"/>
    <lineage>
        <taxon>Bacteria</taxon>
        <taxon>Pseudomonadati</taxon>
        <taxon>Pseudomonadota</taxon>
        <taxon>Alphaproteobacteria</taxon>
        <taxon>Sphingomonadales</taxon>
        <taxon>Erythrobacteraceae</taxon>
        <taxon>Alteriqipengyuania</taxon>
    </lineage>
</organism>
<name>A0ABS7PD41_9SPHN</name>
<comment type="caution">
    <text evidence="7">The sequence shown here is derived from an EMBL/GenBank/DDBJ whole genome shotgun (WGS) entry which is preliminary data.</text>
</comment>
<keyword evidence="5" id="KW-0472">Membrane</keyword>
<dbReference type="CDD" id="cd06170">
    <property type="entry name" value="LuxR_C_like"/>
    <property type="match status" value="1"/>
</dbReference>
<keyword evidence="5" id="KW-0812">Transmembrane</keyword>
<evidence type="ECO:0000313" key="7">
    <source>
        <dbReference type="EMBL" id="MBY8336980.1"/>
    </source>
</evidence>
<proteinExistence type="predicted"/>
<dbReference type="PRINTS" id="PR00038">
    <property type="entry name" value="HTHLUXR"/>
</dbReference>
<evidence type="ECO:0000313" key="8">
    <source>
        <dbReference type="Proteomes" id="UP000759298"/>
    </source>
</evidence>
<dbReference type="EMBL" id="JAHWXP010000002">
    <property type="protein sequence ID" value="MBY8336980.1"/>
    <property type="molecule type" value="Genomic_DNA"/>
</dbReference>
<evidence type="ECO:0000256" key="3">
    <source>
        <dbReference type="ARBA" id="ARBA00023163"/>
    </source>
</evidence>
<dbReference type="PROSITE" id="PS50043">
    <property type="entry name" value="HTH_LUXR_2"/>
    <property type="match status" value="1"/>
</dbReference>
<accession>A0ABS7PD41</accession>
<dbReference type="PANTHER" id="PTHR44688">
    <property type="entry name" value="DNA-BINDING TRANSCRIPTIONAL ACTIVATOR DEVR_DOSR"/>
    <property type="match status" value="1"/>
</dbReference>
<evidence type="ECO:0000256" key="4">
    <source>
        <dbReference type="SAM" id="MobiDB-lite"/>
    </source>
</evidence>
<keyword evidence="1" id="KW-0805">Transcription regulation</keyword>
<dbReference type="RefSeq" id="WP_222824572.1">
    <property type="nucleotide sequence ID" value="NZ_JAHWXP010000002.1"/>
</dbReference>
<dbReference type="Pfam" id="PF13211">
    <property type="entry name" value="DUF4019"/>
    <property type="match status" value="1"/>
</dbReference>
<dbReference type="SUPFAM" id="SSF46894">
    <property type="entry name" value="C-terminal effector domain of the bipartite response regulators"/>
    <property type="match status" value="1"/>
</dbReference>
<dbReference type="SMART" id="SM00421">
    <property type="entry name" value="HTH_LUXR"/>
    <property type="match status" value="1"/>
</dbReference>
<keyword evidence="8" id="KW-1185">Reference proteome</keyword>
<dbReference type="PROSITE" id="PS00622">
    <property type="entry name" value="HTH_LUXR_1"/>
    <property type="match status" value="1"/>
</dbReference>